<evidence type="ECO:0000313" key="8">
    <source>
        <dbReference type="Proteomes" id="UP000747542"/>
    </source>
</evidence>
<accession>A0A8J5K5L3</accession>
<feature type="transmembrane region" description="Helical" evidence="5">
    <location>
        <begin position="29"/>
        <end position="51"/>
    </location>
</feature>
<dbReference type="PROSITE" id="PS50262">
    <property type="entry name" value="G_PROTEIN_RECEP_F1_2"/>
    <property type="match status" value="1"/>
</dbReference>
<keyword evidence="7" id="KW-0675">Receptor</keyword>
<keyword evidence="8" id="KW-1185">Reference proteome</keyword>
<sequence length="206" mass="23206">MEEAMSTDLIITTTEANLLTLETTVTRGVIGFIVTFVGAIISVFAAAAILVDKKLRQKPPTAFMINLLLCISLFNAYTASRCVIRLFLEVSENLKIPSNILSYILAQVHKHSICAIAFNRVLAMTYPFIYKRLMQPRWVAVCLVLIWIYSALLWLSLYTGVYGTVKYDKQLMLLTLGSDTGNIIHMFLAIGFPLLFTATCYIIMYR</sequence>
<feature type="non-terminal residue" evidence="7">
    <location>
        <position position="1"/>
    </location>
</feature>
<comment type="caution">
    <text evidence="7">The sequence shown here is derived from an EMBL/GenBank/DDBJ whole genome shotgun (WGS) entry which is preliminary data.</text>
</comment>
<evidence type="ECO:0000313" key="7">
    <source>
        <dbReference type="EMBL" id="KAG7168063.1"/>
    </source>
</evidence>
<evidence type="ECO:0000256" key="5">
    <source>
        <dbReference type="SAM" id="Phobius"/>
    </source>
</evidence>
<evidence type="ECO:0000256" key="2">
    <source>
        <dbReference type="ARBA" id="ARBA00022692"/>
    </source>
</evidence>
<name>A0A8J5K5L3_HOMAM</name>
<dbReference type="InterPro" id="IPR017452">
    <property type="entry name" value="GPCR_Rhodpsn_7TM"/>
</dbReference>
<protein>
    <submittedName>
        <fullName evidence="7">Putative 7 transmembrane receptor (Rhodopsin family)-containing protein 2</fullName>
    </submittedName>
</protein>
<feature type="domain" description="G-protein coupled receptors family 1 profile" evidence="6">
    <location>
        <begin position="113"/>
        <end position="206"/>
    </location>
</feature>
<organism evidence="7 8">
    <name type="scientific">Homarus americanus</name>
    <name type="common">American lobster</name>
    <dbReference type="NCBI Taxonomy" id="6706"/>
    <lineage>
        <taxon>Eukaryota</taxon>
        <taxon>Metazoa</taxon>
        <taxon>Ecdysozoa</taxon>
        <taxon>Arthropoda</taxon>
        <taxon>Crustacea</taxon>
        <taxon>Multicrustacea</taxon>
        <taxon>Malacostraca</taxon>
        <taxon>Eumalacostraca</taxon>
        <taxon>Eucarida</taxon>
        <taxon>Decapoda</taxon>
        <taxon>Pleocyemata</taxon>
        <taxon>Astacidea</taxon>
        <taxon>Nephropoidea</taxon>
        <taxon>Nephropidae</taxon>
        <taxon>Homarus</taxon>
    </lineage>
</organism>
<comment type="subcellular location">
    <subcellularLocation>
        <location evidence="1">Membrane</location>
    </subcellularLocation>
</comment>
<feature type="transmembrane region" description="Helical" evidence="5">
    <location>
        <begin position="138"/>
        <end position="163"/>
    </location>
</feature>
<gene>
    <name evidence="7" type="ORF">Hamer_G026037</name>
</gene>
<dbReference type="Gene3D" id="1.20.1070.10">
    <property type="entry name" value="Rhodopsin 7-helix transmembrane proteins"/>
    <property type="match status" value="1"/>
</dbReference>
<dbReference type="Proteomes" id="UP000747542">
    <property type="component" value="Unassembled WGS sequence"/>
</dbReference>
<proteinExistence type="predicted"/>
<dbReference type="AlphaFoldDB" id="A0A8J5K5L3"/>
<evidence type="ECO:0000256" key="4">
    <source>
        <dbReference type="ARBA" id="ARBA00023136"/>
    </source>
</evidence>
<dbReference type="EMBL" id="JAHLQT010020928">
    <property type="protein sequence ID" value="KAG7168063.1"/>
    <property type="molecule type" value="Genomic_DNA"/>
</dbReference>
<evidence type="ECO:0000256" key="3">
    <source>
        <dbReference type="ARBA" id="ARBA00022989"/>
    </source>
</evidence>
<reference evidence="7" key="1">
    <citation type="journal article" date="2021" name="Sci. Adv.">
        <title>The American lobster genome reveals insights on longevity, neural, and immune adaptations.</title>
        <authorList>
            <person name="Polinski J.M."/>
            <person name="Zimin A.V."/>
            <person name="Clark K.F."/>
            <person name="Kohn A.B."/>
            <person name="Sadowski N."/>
            <person name="Timp W."/>
            <person name="Ptitsyn A."/>
            <person name="Khanna P."/>
            <person name="Romanova D.Y."/>
            <person name="Williams P."/>
            <person name="Greenwood S.J."/>
            <person name="Moroz L.L."/>
            <person name="Walt D.R."/>
            <person name="Bodnar A.G."/>
        </authorList>
    </citation>
    <scope>NUCLEOTIDE SEQUENCE</scope>
    <source>
        <strain evidence="7">GMGI-L3</strain>
    </source>
</reference>
<dbReference type="SUPFAM" id="SSF81321">
    <property type="entry name" value="Family A G protein-coupled receptor-like"/>
    <property type="match status" value="1"/>
</dbReference>
<evidence type="ECO:0000256" key="1">
    <source>
        <dbReference type="ARBA" id="ARBA00004370"/>
    </source>
</evidence>
<evidence type="ECO:0000259" key="6">
    <source>
        <dbReference type="PROSITE" id="PS50262"/>
    </source>
</evidence>
<keyword evidence="2 5" id="KW-0812">Transmembrane</keyword>
<feature type="transmembrane region" description="Helical" evidence="5">
    <location>
        <begin position="183"/>
        <end position="204"/>
    </location>
</feature>
<dbReference type="GO" id="GO:0016020">
    <property type="term" value="C:membrane"/>
    <property type="evidence" value="ECO:0007669"/>
    <property type="project" value="UniProtKB-SubCell"/>
</dbReference>
<keyword evidence="4 5" id="KW-0472">Membrane</keyword>
<feature type="transmembrane region" description="Helical" evidence="5">
    <location>
        <begin position="63"/>
        <end position="88"/>
    </location>
</feature>
<keyword evidence="3 5" id="KW-1133">Transmembrane helix</keyword>